<dbReference type="OMA" id="FQFTKFL"/>
<organism evidence="7 8">
    <name type="scientific">Tetrapisispora phaffii (strain ATCC 24235 / CBS 4417 / NBRC 1672 / NRRL Y-8282 / UCD 70-5)</name>
    <name type="common">Yeast</name>
    <name type="synonym">Fabospora phaffii</name>
    <dbReference type="NCBI Taxonomy" id="1071381"/>
    <lineage>
        <taxon>Eukaryota</taxon>
        <taxon>Fungi</taxon>
        <taxon>Dikarya</taxon>
        <taxon>Ascomycota</taxon>
        <taxon>Saccharomycotina</taxon>
        <taxon>Saccharomycetes</taxon>
        <taxon>Saccharomycetales</taxon>
        <taxon>Saccharomycetaceae</taxon>
        <taxon>Tetrapisispora</taxon>
    </lineage>
</organism>
<accession>G8BWA2</accession>
<evidence type="ECO:0000256" key="2">
    <source>
        <dbReference type="ARBA" id="ARBA00008860"/>
    </source>
</evidence>
<keyword evidence="3" id="KW-0689">Ribosomal protein</keyword>
<dbReference type="STRING" id="1071381.G8BWA2"/>
<dbReference type="GO" id="GO:0005762">
    <property type="term" value="C:mitochondrial large ribosomal subunit"/>
    <property type="evidence" value="ECO:0007669"/>
    <property type="project" value="EnsemblFungi"/>
</dbReference>
<dbReference type="Proteomes" id="UP000005666">
    <property type="component" value="Chromosome 7"/>
</dbReference>
<dbReference type="RefSeq" id="XP_003686614.1">
    <property type="nucleotide sequence ID" value="XM_003686566.1"/>
</dbReference>
<dbReference type="AlphaFoldDB" id="G8BWA2"/>
<sequence>MTVSAILRCGKNLPSNFASRRLIHSSVVRGDMMDWFRKNKKDSIKPVEDTKDIMRKIEEDGGAAVSAASQSESTKGKVMKLNADNFIGEEIGYVDNRARKEAIANVRFNTWLTSHKVKDELEINEILISAYNESVSDVSNAPVSEISDAVLKKDFDDLAFKFKFTKLLQSKTGYLIPDYLLTTMKTPLEFKDYFTQEILSGKQQRFKESEPNAIHLTNDTFKSKNIRVLEDVPGRFQKKTKNKVLSELYLLNSQLTNEKIKINTD</sequence>
<evidence type="ECO:0000256" key="4">
    <source>
        <dbReference type="ARBA" id="ARBA00023128"/>
    </source>
</evidence>
<dbReference type="InterPro" id="IPR018305">
    <property type="entry name" value="Ribosomal_m50"/>
</dbReference>
<evidence type="ECO:0000313" key="7">
    <source>
        <dbReference type="EMBL" id="CCE64180.1"/>
    </source>
</evidence>
<dbReference type="eggNOG" id="ENOG502S1NZ">
    <property type="taxonomic scope" value="Eukaryota"/>
</dbReference>
<name>G8BWA2_TETPH</name>
<keyword evidence="4" id="KW-0496">Mitochondrion</keyword>
<dbReference type="GO" id="GO:0003735">
    <property type="term" value="F:structural constituent of ribosome"/>
    <property type="evidence" value="ECO:0007669"/>
    <property type="project" value="EnsemblFungi"/>
</dbReference>
<dbReference type="InterPro" id="IPR036736">
    <property type="entry name" value="ACP-like_sf"/>
</dbReference>
<dbReference type="Pfam" id="PF10501">
    <property type="entry name" value="Ribosomal_L50"/>
    <property type="match status" value="1"/>
</dbReference>
<dbReference type="HOGENOM" id="CLU_103468_0_0_1"/>
<keyword evidence="5" id="KW-0687">Ribonucleoprotein</keyword>
<comment type="similarity">
    <text evidence="2">Belongs to the mitochondrion-specific ribosomal protein mL50 family.</text>
</comment>
<protein>
    <recommendedName>
        <fullName evidence="6">Large ribosomal subunit protein mL50</fullName>
    </recommendedName>
</protein>
<comment type="subcellular location">
    <subcellularLocation>
        <location evidence="1">Mitochondrion</location>
    </subcellularLocation>
</comment>
<reference evidence="7 8" key="1">
    <citation type="journal article" date="2011" name="Proc. Natl. Acad. Sci. U.S.A.">
        <title>Evolutionary erosion of yeast sex chromosomes by mating-type switching accidents.</title>
        <authorList>
            <person name="Gordon J.L."/>
            <person name="Armisen D."/>
            <person name="Proux-Wera E."/>
            <person name="Oheigeartaigh S.S."/>
            <person name="Byrne K.P."/>
            <person name="Wolfe K.H."/>
        </authorList>
    </citation>
    <scope>NUCLEOTIDE SEQUENCE [LARGE SCALE GENOMIC DNA]</scope>
    <source>
        <strain evidence="8">ATCC 24235 / CBS 4417 / NBRC 1672 / NRRL Y-8282 / UCD 70-5</strain>
    </source>
</reference>
<dbReference type="Gene3D" id="1.10.1200.10">
    <property type="entry name" value="ACP-like"/>
    <property type="match status" value="1"/>
</dbReference>
<gene>
    <name evidence="7" type="primary">TPHA0G03400</name>
    <name evidence="7" type="ordered locus">TPHA_0G03400</name>
</gene>
<dbReference type="OrthoDB" id="3980895at2759"/>
<proteinExistence type="inferred from homology"/>
<evidence type="ECO:0000313" key="8">
    <source>
        <dbReference type="Proteomes" id="UP000005666"/>
    </source>
</evidence>
<evidence type="ECO:0000256" key="1">
    <source>
        <dbReference type="ARBA" id="ARBA00004173"/>
    </source>
</evidence>
<evidence type="ECO:0000256" key="5">
    <source>
        <dbReference type="ARBA" id="ARBA00023274"/>
    </source>
</evidence>
<keyword evidence="8" id="KW-1185">Reference proteome</keyword>
<evidence type="ECO:0000256" key="3">
    <source>
        <dbReference type="ARBA" id="ARBA00022980"/>
    </source>
</evidence>
<dbReference type="EMBL" id="HE612862">
    <property type="protein sequence ID" value="CCE64180.1"/>
    <property type="molecule type" value="Genomic_DNA"/>
</dbReference>
<dbReference type="KEGG" id="tpf:TPHA_0G03400"/>
<evidence type="ECO:0000256" key="6">
    <source>
        <dbReference type="ARBA" id="ARBA00035183"/>
    </source>
</evidence>
<dbReference type="GeneID" id="11535699"/>